<evidence type="ECO:0000313" key="1">
    <source>
        <dbReference type="EMBL" id="CAI9088494.1"/>
    </source>
</evidence>
<evidence type="ECO:0000313" key="2">
    <source>
        <dbReference type="Proteomes" id="UP001161247"/>
    </source>
</evidence>
<name>A0AAV1C1D5_OLDCO</name>
<dbReference type="Proteomes" id="UP001161247">
    <property type="component" value="Chromosome 1"/>
</dbReference>
<dbReference type="EMBL" id="OX459118">
    <property type="protein sequence ID" value="CAI9088494.1"/>
    <property type="molecule type" value="Genomic_DNA"/>
</dbReference>
<keyword evidence="2" id="KW-1185">Reference proteome</keyword>
<reference evidence="1" key="1">
    <citation type="submission" date="2023-03" db="EMBL/GenBank/DDBJ databases">
        <authorList>
            <person name="Julca I."/>
        </authorList>
    </citation>
    <scope>NUCLEOTIDE SEQUENCE</scope>
</reference>
<dbReference type="AlphaFoldDB" id="A0AAV1C1D5"/>
<sequence>MLLLMNLMMNVNLDEDLAALENLVEESIDNFKVFDVVNCEKDDFRVKMFCDEFVPVSTVVDILVVGENMHSSAVVVSSSNQKNGDTYVIFRNGIRLNSFVFDPGELNEFFRVKCSFDADTSGHSVDKTELEKWLFLIDHGGLKGILCNDDSPIVTNEFLRIKHSLVVDKVGHSVDKKKLEKSLVTCNECRGAIIVLERTSKRHVSGGAVVTCFRGSIIVEEIGTVFQHVDLLFVAAYWFSLENARVATKLGKEATFEIFWKLLNGLGTELAGSDLDAGNVVSTFHLIVMMLPDEDLDSLVLGSEFVRDSIVLIMPKFCPVVLFSFLSVAYL</sequence>
<organism evidence="1 2">
    <name type="scientific">Oldenlandia corymbosa var. corymbosa</name>
    <dbReference type="NCBI Taxonomy" id="529605"/>
    <lineage>
        <taxon>Eukaryota</taxon>
        <taxon>Viridiplantae</taxon>
        <taxon>Streptophyta</taxon>
        <taxon>Embryophyta</taxon>
        <taxon>Tracheophyta</taxon>
        <taxon>Spermatophyta</taxon>
        <taxon>Magnoliopsida</taxon>
        <taxon>eudicotyledons</taxon>
        <taxon>Gunneridae</taxon>
        <taxon>Pentapetalae</taxon>
        <taxon>asterids</taxon>
        <taxon>lamiids</taxon>
        <taxon>Gentianales</taxon>
        <taxon>Rubiaceae</taxon>
        <taxon>Rubioideae</taxon>
        <taxon>Spermacoceae</taxon>
        <taxon>Hedyotis-Oldenlandia complex</taxon>
        <taxon>Oldenlandia</taxon>
    </lineage>
</organism>
<accession>A0AAV1C1D5</accession>
<proteinExistence type="predicted"/>
<protein>
    <submittedName>
        <fullName evidence="1">OLC1v1022830C1</fullName>
    </submittedName>
</protein>
<gene>
    <name evidence="1" type="ORF">OLC1_LOCUS1066</name>
</gene>